<evidence type="ECO:0000256" key="1">
    <source>
        <dbReference type="SAM" id="Coils"/>
    </source>
</evidence>
<feature type="compositionally biased region" description="Acidic residues" evidence="2">
    <location>
        <begin position="54"/>
        <end position="88"/>
    </location>
</feature>
<feature type="coiled-coil region" evidence="1">
    <location>
        <begin position="99"/>
        <end position="133"/>
    </location>
</feature>
<gene>
    <name evidence="3" type="ORF">UFOVP742_9</name>
</gene>
<dbReference type="EMBL" id="LR798339">
    <property type="protein sequence ID" value="CAB5224796.1"/>
    <property type="molecule type" value="Genomic_DNA"/>
</dbReference>
<name>A0A6J7X5E4_9CAUD</name>
<feature type="compositionally biased region" description="Polar residues" evidence="2">
    <location>
        <begin position="1"/>
        <end position="13"/>
    </location>
</feature>
<feature type="compositionally biased region" description="Low complexity" evidence="2">
    <location>
        <begin position="282"/>
        <end position="293"/>
    </location>
</feature>
<feature type="region of interest" description="Disordered" evidence="2">
    <location>
        <begin position="1"/>
        <end position="23"/>
    </location>
</feature>
<feature type="region of interest" description="Disordered" evidence="2">
    <location>
        <begin position="38"/>
        <end position="96"/>
    </location>
</feature>
<evidence type="ECO:0000313" key="3">
    <source>
        <dbReference type="EMBL" id="CAB5224796.1"/>
    </source>
</evidence>
<organism evidence="3">
    <name type="scientific">uncultured Caudovirales phage</name>
    <dbReference type="NCBI Taxonomy" id="2100421"/>
    <lineage>
        <taxon>Viruses</taxon>
        <taxon>Duplodnaviria</taxon>
        <taxon>Heunggongvirae</taxon>
        <taxon>Uroviricota</taxon>
        <taxon>Caudoviricetes</taxon>
        <taxon>Peduoviridae</taxon>
        <taxon>Maltschvirus</taxon>
        <taxon>Maltschvirus maltsch</taxon>
    </lineage>
</organism>
<feature type="compositionally biased region" description="Polar residues" evidence="2">
    <location>
        <begin position="299"/>
        <end position="310"/>
    </location>
</feature>
<feature type="region of interest" description="Disordered" evidence="2">
    <location>
        <begin position="282"/>
        <end position="315"/>
    </location>
</feature>
<proteinExistence type="predicted"/>
<keyword evidence="1" id="KW-0175">Coiled coil</keyword>
<accession>A0A6J7X5E4</accession>
<sequence>MTKTNSQPDTGSQEAAEAPVANNLGRINESSIADFIKSNFLDEEGAAPAKEEQQAEPEAETEESIVDSEVEAEEEADQPAEEESEAEESSLSKGVQKRINKLVAAKKAAQAELEAQKARLTELQQELETVKSYVPEAKVDVSDAVQRLTSVEQIRQERDRALEVILWCEDNPDGGVINLPDGTERDVTALEVRNMKRVAIKRKEVELPARAEYIQHEVQAKTNAIKEMPFLADPKSEKYQVAQQVIKDFPEVRRRPDYLWLAGIFALGAEAMAAKQSAKKPAAPIKRAPAQPAVKAAPSATSQTDLQKARQSFAKDSSARSVEDLIKAMDLV</sequence>
<reference evidence="3" key="1">
    <citation type="submission" date="2020-05" db="EMBL/GenBank/DDBJ databases">
        <authorList>
            <person name="Chiriac C."/>
            <person name="Salcher M."/>
            <person name="Ghai R."/>
            <person name="Kavagutti S V."/>
        </authorList>
    </citation>
    <scope>NUCLEOTIDE SEQUENCE</scope>
</reference>
<evidence type="ECO:0000256" key="2">
    <source>
        <dbReference type="SAM" id="MobiDB-lite"/>
    </source>
</evidence>
<protein>
    <submittedName>
        <fullName evidence="3">Uncharacterized protein</fullName>
    </submittedName>
</protein>